<sequence>MFADPQTLTVNSVAKALVRINQDQYSSEYLLRSTTNEFRLKIRNSSYLDKTRKVMIDRHNVEFTETVFPVAPATLSTVRKTYVVMENQQGDTLADPTYDAAALLAWLTASTNANITKLMNFES</sequence>
<reference evidence="1" key="1">
    <citation type="submission" date="2019-05" db="EMBL/GenBank/DDBJ databases">
        <title>Metatranscriptomic reconstruction reveals RNA viruses with the potential to shape carbon cycling in soil.</title>
        <authorList>
            <person name="Starr E.P."/>
            <person name="Nuccio E."/>
            <person name="Pett-Ridge J."/>
            <person name="Banfield J.F."/>
            <person name="Firestone M.K."/>
        </authorList>
    </citation>
    <scope>NUCLEOTIDE SEQUENCE</scope>
    <source>
        <strain evidence="1">H3_Bulk_40_scaffold_618</strain>
    </source>
</reference>
<organism evidence="1">
    <name type="scientific">Leviviridae sp</name>
    <dbReference type="NCBI Taxonomy" id="2027243"/>
    <lineage>
        <taxon>Viruses</taxon>
        <taxon>Riboviria</taxon>
        <taxon>Orthornavirae</taxon>
        <taxon>Lenarviricota</taxon>
        <taxon>Leviviricetes</taxon>
        <taxon>Norzivirales</taxon>
        <taxon>Fiersviridae</taxon>
    </lineage>
</organism>
<evidence type="ECO:0000313" key="1">
    <source>
        <dbReference type="EMBL" id="QDH87322.1"/>
    </source>
</evidence>
<protein>
    <submittedName>
        <fullName evidence="1">Uncharacterized protein</fullName>
    </submittedName>
</protein>
<dbReference type="Gene3D" id="2.40.160.220">
    <property type="match status" value="1"/>
</dbReference>
<accession>A0A514D143</accession>
<name>A0A514D143_9VIRU</name>
<dbReference type="EMBL" id="MN033284">
    <property type="protein sequence ID" value="QDH87322.1"/>
    <property type="molecule type" value="Genomic_RNA"/>
</dbReference>
<proteinExistence type="predicted"/>
<gene>
    <name evidence="1" type="ORF">H3Bulk40618_000002</name>
</gene>
<dbReference type="InterPro" id="IPR054457">
    <property type="entry name" value="PhiCb5_coat"/>
</dbReference>
<dbReference type="Pfam" id="PF22387">
    <property type="entry name" value="PhiCb5_coat"/>
    <property type="match status" value="1"/>
</dbReference>